<organism evidence="9 10">
    <name type="scientific">Pyrocoelia pectoralis</name>
    <dbReference type="NCBI Taxonomy" id="417401"/>
    <lineage>
        <taxon>Eukaryota</taxon>
        <taxon>Metazoa</taxon>
        <taxon>Ecdysozoa</taxon>
        <taxon>Arthropoda</taxon>
        <taxon>Hexapoda</taxon>
        <taxon>Insecta</taxon>
        <taxon>Pterygota</taxon>
        <taxon>Neoptera</taxon>
        <taxon>Endopterygota</taxon>
        <taxon>Coleoptera</taxon>
        <taxon>Polyphaga</taxon>
        <taxon>Elateriformia</taxon>
        <taxon>Elateroidea</taxon>
        <taxon>Lampyridae</taxon>
        <taxon>Lampyrinae</taxon>
        <taxon>Pyrocoelia</taxon>
    </lineage>
</organism>
<protein>
    <recommendedName>
        <fullName evidence="8">DDE Tnp4 domain-containing protein</fullName>
    </recommendedName>
</protein>
<evidence type="ECO:0000256" key="7">
    <source>
        <dbReference type="ARBA" id="ARBA00023242"/>
    </source>
</evidence>
<evidence type="ECO:0000256" key="6">
    <source>
        <dbReference type="ARBA" id="ARBA00022801"/>
    </source>
</evidence>
<keyword evidence="6" id="KW-0378">Hydrolase</keyword>
<sequence length="177" mass="19967">MSNLPQVVARYRNNFFEIGGFPGVTGCVDGTHIEIKSPGGENAEVFTNRKGYMSLNVQVVAGAHLDILDIVIRWPGSAHDSRIFNSSAVCMRLDRGEYPGILLGDSAYQQTRYVYTPVPNPQTQAEHRYNNAHIRTRNVVERTFGIWKSRFRCLSKYCSAVQPQKHYKNNCSYSSST</sequence>
<evidence type="ECO:0000313" key="10">
    <source>
        <dbReference type="Proteomes" id="UP001329430"/>
    </source>
</evidence>
<dbReference type="GO" id="GO:0046872">
    <property type="term" value="F:metal ion binding"/>
    <property type="evidence" value="ECO:0007669"/>
    <property type="project" value="UniProtKB-KW"/>
</dbReference>
<comment type="caution">
    <text evidence="9">The sequence shown here is derived from an EMBL/GenBank/DDBJ whole genome shotgun (WGS) entry which is preliminary data.</text>
</comment>
<name>A0AAN7VNX1_9COLE</name>
<dbReference type="PANTHER" id="PTHR22930">
    <property type="match status" value="1"/>
</dbReference>
<feature type="domain" description="DDE Tnp4" evidence="8">
    <location>
        <begin position="28"/>
        <end position="161"/>
    </location>
</feature>
<dbReference type="AlphaFoldDB" id="A0AAN7VNX1"/>
<accession>A0AAN7VNX1</accession>
<keyword evidence="4" id="KW-0540">Nuclease</keyword>
<keyword evidence="10" id="KW-1185">Reference proteome</keyword>
<dbReference type="Proteomes" id="UP001329430">
    <property type="component" value="Chromosome 2"/>
</dbReference>
<evidence type="ECO:0000256" key="2">
    <source>
        <dbReference type="ARBA" id="ARBA00004123"/>
    </source>
</evidence>
<evidence type="ECO:0000256" key="1">
    <source>
        <dbReference type="ARBA" id="ARBA00001968"/>
    </source>
</evidence>
<dbReference type="InterPro" id="IPR027806">
    <property type="entry name" value="HARBI1_dom"/>
</dbReference>
<gene>
    <name evidence="9" type="ORF">RI129_002895</name>
</gene>
<dbReference type="GO" id="GO:0016787">
    <property type="term" value="F:hydrolase activity"/>
    <property type="evidence" value="ECO:0007669"/>
    <property type="project" value="UniProtKB-KW"/>
</dbReference>
<comment type="cofactor">
    <cofactor evidence="1">
        <name>a divalent metal cation</name>
        <dbReference type="ChEBI" id="CHEBI:60240"/>
    </cofactor>
</comment>
<keyword evidence="5" id="KW-0479">Metal-binding</keyword>
<dbReference type="GO" id="GO:0004518">
    <property type="term" value="F:nuclease activity"/>
    <property type="evidence" value="ECO:0007669"/>
    <property type="project" value="UniProtKB-KW"/>
</dbReference>
<proteinExistence type="inferred from homology"/>
<evidence type="ECO:0000256" key="5">
    <source>
        <dbReference type="ARBA" id="ARBA00022723"/>
    </source>
</evidence>
<dbReference type="PANTHER" id="PTHR22930:SF250">
    <property type="entry name" value="NUCLEASE HARBI1-LIKE PROTEIN"/>
    <property type="match status" value="1"/>
</dbReference>
<comment type="similarity">
    <text evidence="3">Belongs to the HARBI1 family.</text>
</comment>
<comment type="subcellular location">
    <subcellularLocation>
        <location evidence="2">Nucleus</location>
    </subcellularLocation>
</comment>
<dbReference type="EMBL" id="JAVRBK010000002">
    <property type="protein sequence ID" value="KAK5648003.1"/>
    <property type="molecule type" value="Genomic_DNA"/>
</dbReference>
<reference evidence="9 10" key="1">
    <citation type="journal article" date="2024" name="Insects">
        <title>An Improved Chromosome-Level Genome Assembly of the Firefly Pyrocoelia pectoralis.</title>
        <authorList>
            <person name="Fu X."/>
            <person name="Meyer-Rochow V.B."/>
            <person name="Ballantyne L."/>
            <person name="Zhu X."/>
        </authorList>
    </citation>
    <scope>NUCLEOTIDE SEQUENCE [LARGE SCALE GENOMIC DNA]</scope>
    <source>
        <strain evidence="9">XCY_ONT2</strain>
    </source>
</reference>
<evidence type="ECO:0000259" key="8">
    <source>
        <dbReference type="Pfam" id="PF13359"/>
    </source>
</evidence>
<dbReference type="GO" id="GO:0005634">
    <property type="term" value="C:nucleus"/>
    <property type="evidence" value="ECO:0007669"/>
    <property type="project" value="UniProtKB-SubCell"/>
</dbReference>
<keyword evidence="7" id="KW-0539">Nucleus</keyword>
<evidence type="ECO:0000256" key="3">
    <source>
        <dbReference type="ARBA" id="ARBA00006958"/>
    </source>
</evidence>
<dbReference type="Pfam" id="PF13359">
    <property type="entry name" value="DDE_Tnp_4"/>
    <property type="match status" value="1"/>
</dbReference>
<dbReference type="InterPro" id="IPR045249">
    <property type="entry name" value="HARBI1-like"/>
</dbReference>
<evidence type="ECO:0000256" key="4">
    <source>
        <dbReference type="ARBA" id="ARBA00022722"/>
    </source>
</evidence>
<evidence type="ECO:0000313" key="9">
    <source>
        <dbReference type="EMBL" id="KAK5648003.1"/>
    </source>
</evidence>